<dbReference type="GO" id="GO:0098797">
    <property type="term" value="C:plasma membrane protein complex"/>
    <property type="evidence" value="ECO:0007669"/>
    <property type="project" value="TreeGrafter"/>
</dbReference>
<keyword evidence="3" id="KW-1003">Cell membrane</keyword>
<evidence type="ECO:0000259" key="8">
    <source>
        <dbReference type="Pfam" id="PF02687"/>
    </source>
</evidence>
<comment type="similarity">
    <text evidence="2">Belongs to the ABC-4 integral membrane protein family. LolC/E subfamily.</text>
</comment>
<accession>A0A2K8U4U8</accession>
<feature type="transmembrane region" description="Helical" evidence="7">
    <location>
        <begin position="377"/>
        <end position="397"/>
    </location>
</feature>
<feature type="transmembrane region" description="Helical" evidence="7">
    <location>
        <begin position="29"/>
        <end position="49"/>
    </location>
</feature>
<dbReference type="OrthoDB" id="5410375at2"/>
<evidence type="ECO:0000256" key="6">
    <source>
        <dbReference type="ARBA" id="ARBA00023136"/>
    </source>
</evidence>
<comment type="subcellular location">
    <subcellularLocation>
        <location evidence="1">Cell membrane</location>
        <topology evidence="1">Multi-pass membrane protein</topology>
    </subcellularLocation>
</comment>
<dbReference type="Pfam" id="PF02687">
    <property type="entry name" value="FtsX"/>
    <property type="match status" value="1"/>
</dbReference>
<organism evidence="9 10">
    <name type="scientific">Candidatus Thiodictyon syntrophicum</name>
    <dbReference type="NCBI Taxonomy" id="1166950"/>
    <lineage>
        <taxon>Bacteria</taxon>
        <taxon>Pseudomonadati</taxon>
        <taxon>Pseudomonadota</taxon>
        <taxon>Gammaproteobacteria</taxon>
        <taxon>Chromatiales</taxon>
        <taxon>Chromatiaceae</taxon>
        <taxon>Thiodictyon</taxon>
    </lineage>
</organism>
<keyword evidence="10" id="KW-1185">Reference proteome</keyword>
<dbReference type="EMBL" id="CP020370">
    <property type="protein sequence ID" value="AUB80608.1"/>
    <property type="molecule type" value="Genomic_DNA"/>
</dbReference>
<dbReference type="RefSeq" id="WP_100918402.1">
    <property type="nucleotide sequence ID" value="NZ_CP020370.1"/>
</dbReference>
<feature type="domain" description="ABC3 transporter permease C-terminal" evidence="8">
    <location>
        <begin position="284"/>
        <end position="404"/>
    </location>
</feature>
<dbReference type="PRINTS" id="PR01414">
    <property type="entry name" value="CCMBBIOGNSIS"/>
</dbReference>
<dbReference type="AlphaFoldDB" id="A0A2K8U4U8"/>
<feature type="transmembrane region" description="Helical" evidence="7">
    <location>
        <begin position="280"/>
        <end position="305"/>
    </location>
</feature>
<keyword evidence="5 7" id="KW-1133">Transmembrane helix</keyword>
<protein>
    <recommendedName>
        <fullName evidence="8">ABC3 transporter permease C-terminal domain-containing protein</fullName>
    </recommendedName>
</protein>
<keyword evidence="4 7" id="KW-0812">Transmembrane</keyword>
<dbReference type="Proteomes" id="UP000232638">
    <property type="component" value="Chromosome"/>
</dbReference>
<dbReference type="PANTHER" id="PTHR30489:SF0">
    <property type="entry name" value="LIPOPROTEIN-RELEASING SYSTEM TRANSMEMBRANE PROTEIN LOLE"/>
    <property type="match status" value="1"/>
</dbReference>
<proteinExistence type="inferred from homology"/>
<evidence type="ECO:0000256" key="7">
    <source>
        <dbReference type="SAM" id="Phobius"/>
    </source>
</evidence>
<evidence type="ECO:0000256" key="4">
    <source>
        <dbReference type="ARBA" id="ARBA00022692"/>
    </source>
</evidence>
<name>A0A2K8U4U8_9GAMM</name>
<evidence type="ECO:0000313" key="10">
    <source>
        <dbReference type="Proteomes" id="UP000232638"/>
    </source>
</evidence>
<gene>
    <name evidence="9" type="ORF">THSYN_06350</name>
</gene>
<sequence length="411" mass="44010">MASDPARRQSRLEWVRLALQDLWHDRRTALVLVLTVAAILAPLMLLLGLKTGVIATLRQDLLNDPRNREIIVYGAHRLDRAWFAAMRARADLGFLLPRTRSINATIDLLDQAQRPYEALDLIPTAPGDPLLPPGLPSPAQADQVLLTATLAERIGVSPGSPLTGVLRRTRNGTPQAARFTLTVIAVIPQASLAREAVLTHPDLLVAAEDYRDGLRADLSDADLHGGVVGERAEYAGARVYARDLDGVDTLAAAMRDQGIEVRTQAERIATVRAFDRTLSFILRVIALIGLGGCALALGGALWVNVERKRRDLALLRLFGFPNGTVVLMPLIQSAVIAALAFALAALAYLAGAAAFNRSLGQNLAGQGYVCRLEPRQLGAAAAATLLVAVIAALAAGYRASRIDPAEALRDI</sequence>
<feature type="transmembrane region" description="Helical" evidence="7">
    <location>
        <begin position="325"/>
        <end position="356"/>
    </location>
</feature>
<evidence type="ECO:0000256" key="2">
    <source>
        <dbReference type="ARBA" id="ARBA00005236"/>
    </source>
</evidence>
<dbReference type="InterPro" id="IPR051447">
    <property type="entry name" value="Lipoprotein-release_system"/>
</dbReference>
<evidence type="ECO:0000256" key="3">
    <source>
        <dbReference type="ARBA" id="ARBA00022475"/>
    </source>
</evidence>
<evidence type="ECO:0000313" key="9">
    <source>
        <dbReference type="EMBL" id="AUB80608.1"/>
    </source>
</evidence>
<evidence type="ECO:0000256" key="5">
    <source>
        <dbReference type="ARBA" id="ARBA00022989"/>
    </source>
</evidence>
<reference evidence="9 10" key="1">
    <citation type="submission" date="2017-03" db="EMBL/GenBank/DDBJ databases">
        <title>Complete genome sequence of Candidatus 'Thiodictyon syntrophicum' sp. nov. strain Cad16T, a photolithoautotroph purple sulfur bacterium isolated from an alpine meromictic lake.</title>
        <authorList>
            <person name="Luedin S.M."/>
            <person name="Pothier J.F."/>
            <person name="Danza F."/>
            <person name="Storelli N."/>
            <person name="Wittwer M."/>
            <person name="Tonolla M."/>
        </authorList>
    </citation>
    <scope>NUCLEOTIDE SEQUENCE [LARGE SCALE GENOMIC DNA]</scope>
    <source>
        <strain evidence="9 10">Cad16T</strain>
    </source>
</reference>
<keyword evidence="6 7" id="KW-0472">Membrane</keyword>
<dbReference type="KEGG" id="tsy:THSYN_06350"/>
<dbReference type="PANTHER" id="PTHR30489">
    <property type="entry name" value="LIPOPROTEIN-RELEASING SYSTEM TRANSMEMBRANE PROTEIN LOLE"/>
    <property type="match status" value="1"/>
</dbReference>
<dbReference type="GO" id="GO:0044874">
    <property type="term" value="P:lipoprotein localization to outer membrane"/>
    <property type="evidence" value="ECO:0007669"/>
    <property type="project" value="TreeGrafter"/>
</dbReference>
<evidence type="ECO:0000256" key="1">
    <source>
        <dbReference type="ARBA" id="ARBA00004651"/>
    </source>
</evidence>
<dbReference type="InterPro" id="IPR003838">
    <property type="entry name" value="ABC3_permease_C"/>
</dbReference>